<organism evidence="2 3">
    <name type="scientific">Micromonospora echinaurantiaca</name>
    <dbReference type="NCBI Taxonomy" id="47857"/>
    <lineage>
        <taxon>Bacteria</taxon>
        <taxon>Bacillati</taxon>
        <taxon>Actinomycetota</taxon>
        <taxon>Actinomycetes</taxon>
        <taxon>Micromonosporales</taxon>
        <taxon>Micromonosporaceae</taxon>
        <taxon>Micromonospora</taxon>
    </lineage>
</organism>
<evidence type="ECO:0000256" key="1">
    <source>
        <dbReference type="SAM" id="MobiDB-lite"/>
    </source>
</evidence>
<dbReference type="AlphaFoldDB" id="A0A1C5HUD6"/>
<dbReference type="EMBL" id="LT607750">
    <property type="protein sequence ID" value="SCG49513.1"/>
    <property type="molecule type" value="Genomic_DNA"/>
</dbReference>
<reference evidence="2 3" key="1">
    <citation type="submission" date="2016-06" db="EMBL/GenBank/DDBJ databases">
        <authorList>
            <person name="Kjaerup R.B."/>
            <person name="Dalgaard T.S."/>
            <person name="Juul-Madsen H.R."/>
        </authorList>
    </citation>
    <scope>NUCLEOTIDE SEQUENCE [LARGE SCALE GENOMIC DNA]</scope>
    <source>
        <strain evidence="2 3">DSM 43904</strain>
    </source>
</reference>
<proteinExistence type="predicted"/>
<accession>A0A1C5HUD6</accession>
<gene>
    <name evidence="2" type="ORF">GA0070609_2242</name>
</gene>
<protein>
    <submittedName>
        <fullName evidence="2">Uncharacterized protein</fullName>
    </submittedName>
</protein>
<dbReference type="Proteomes" id="UP000198217">
    <property type="component" value="Chromosome I"/>
</dbReference>
<feature type="compositionally biased region" description="Basic and acidic residues" evidence="1">
    <location>
        <begin position="28"/>
        <end position="43"/>
    </location>
</feature>
<sequence length="70" mass="7850">MTMWMLFGGVAVLILGAFAWVGWRDRRRLSGPDDTRADRDARAGQHAYEVQRHASPGQEWSARNDTHGPG</sequence>
<dbReference type="RefSeq" id="WP_088993737.1">
    <property type="nucleotide sequence ID" value="NZ_LT607750.1"/>
</dbReference>
<feature type="region of interest" description="Disordered" evidence="1">
    <location>
        <begin position="28"/>
        <end position="70"/>
    </location>
</feature>
<evidence type="ECO:0000313" key="2">
    <source>
        <dbReference type="EMBL" id="SCG49513.1"/>
    </source>
</evidence>
<evidence type="ECO:0000313" key="3">
    <source>
        <dbReference type="Proteomes" id="UP000198217"/>
    </source>
</evidence>
<name>A0A1C5HUD6_9ACTN</name>
<keyword evidence="3" id="KW-1185">Reference proteome</keyword>